<feature type="domain" description="ABC transmembrane type-1" evidence="12">
    <location>
        <begin position="919"/>
        <end position="1203"/>
    </location>
</feature>
<dbReference type="Pfam" id="PF00005">
    <property type="entry name" value="ABC_tran"/>
    <property type="match status" value="2"/>
</dbReference>
<dbReference type="InterPro" id="IPR027417">
    <property type="entry name" value="P-loop_NTPase"/>
</dbReference>
<feature type="transmembrane region" description="Helical" evidence="10">
    <location>
        <begin position="164"/>
        <end position="181"/>
    </location>
</feature>
<gene>
    <name evidence="13" type="ORF">Purlil1_9787</name>
</gene>
<dbReference type="InterPro" id="IPR011527">
    <property type="entry name" value="ABC1_TM_dom"/>
</dbReference>
<feature type="transmembrane region" description="Helical" evidence="10">
    <location>
        <begin position="335"/>
        <end position="355"/>
    </location>
</feature>
<dbReference type="PROSITE" id="PS00211">
    <property type="entry name" value="ABC_TRANSPORTER_1"/>
    <property type="match status" value="2"/>
</dbReference>
<feature type="transmembrane region" description="Helical" evidence="10">
    <location>
        <begin position="41"/>
        <end position="62"/>
    </location>
</feature>
<dbReference type="PANTHER" id="PTHR24223">
    <property type="entry name" value="ATP-BINDING CASSETTE SUB-FAMILY C"/>
    <property type="match status" value="1"/>
</dbReference>
<dbReference type="Gene3D" id="1.20.1560.10">
    <property type="entry name" value="ABC transporter type 1, transmembrane domain"/>
    <property type="match status" value="2"/>
</dbReference>
<dbReference type="CDD" id="cd18579">
    <property type="entry name" value="ABC_6TM_ABCC_D1"/>
    <property type="match status" value="1"/>
</dbReference>
<feature type="transmembrane region" description="Helical" evidence="10">
    <location>
        <begin position="1050"/>
        <end position="1074"/>
    </location>
</feature>
<sequence length="1484" mass="162187">MPDARPETNSSECGDGLFGPVVWTEGCRGGFDFTVTFEDSILAIVPAVALLLVASPRAVYLIRRGDKTRRRATYTLKLVTSCLLLGLQLGQLITVALADAKTTVSLAAAALNFVAAFLIVALCDIEHAKTIRPSFLLSAYLFTSVLFDVARARTQWLMSSNIPFASLLSASLALKTTLLILENVSKRTILIGPAPSHESTSGPFNRGLFVWLNSLLVSGWATVLTSNSLPAIYEKLSSEALLNRFESGWSKGASVRSQRFTIPPAANPHQLAANKQTRRRSLFLRTIMILKWELLGIALPRLVIVALTISQPFLITSALRFLSMPPTPSNMNLGYGLIGAFAFVYIGSAVLKAWYEHLTARVGAMVRGGTITLIYRKLLLLPANDVKDSSAIALMGNDVETLSEKLHFLLVESWANTVTVAISIWMLSEQLGAVCVAPVVLALVSLASSGVVGRVIVSRQTQYQQATQDRINFTSEVLTSMKSVKMLGYSENFTKVIETKRLDDIRAGKHYRRATTLGSMISNGVESMTQALTFGAYAIAAKVSGNQSFSAAQAIAALSILNVLIDPLQELLMSVSQAFSAIGCFKRVEDFLSLDERTDRRLLQSSHTASTPDSIDPDGINLENFARAPNKRTPMAIEAGSFYWDHKKVLSDINLTVPSAASGSLTIITGPVGCGKSTLLKGILGETSHRTGNVILSSPNVAFCDQTPWITNATLRDNIIGESRFQDEGRWFNAVVDACDLRTDFSRLPDGEITVVGDSGVKLSGGQKQRIAIARAVYARKPVAIFDDVFSGLDKITERTVFDRVFSQRGILRRTGTQILLATHAVHVLPEADEIIVLGTDGRILEHGHFSKLQKSSQHIASMRMATEDDENMEETVDEQEAVRDPVGEFESRKRAVQKQAPSSDRNTFKYYFATIGPLSMAVAVFLTGSTGFSSTFRAVWVTWWGNGRGHEPNDLAYWLTIYTCLAVLEATLITLAICHFVLYIGPTSGRVLHSRVLKAVMEAPMNFLSNIETGSLVNRFSQDMRFIDIALPVSLVIFLFQSASSVGTLGLAVAAVPWIAISVPFIAATLVIVQRFYVRTSKQLRLLDIEQKAPLYSHFLETMSGLSTIRAFGWASQYAGKTALLLDSAQKPSYLLSCIQRWLTLVLDLVVAVLIVMLVTLAVLLRSKGTIDPSLLGIALVNMMYLGINLKNIVLQWSTLETSLGAVSRVKAFSETTPSEHSPLEIDETLNGWPARGSLQVQDLTIQYDELAGPILRDVSFSVSHGTKLGLCGRSGSGKSSLIQAILRMVDISDGRIVLDGKDITNVPRNAIRRSVNCLTQEPFLFTETIRFNADPLGVHTDDEIVEVLSRVGLWTVILGSADGAAAPLNEKMTASFLSHGQKQLFCLARALLSRSSVLILDEPTSSVDSQTDAKIQEIVRSAFKNCTIIMIAHRLESLLDFDWVLVLDKGRLVEQGNPIALLADKETKFAALYRADKTRKRT</sequence>
<feature type="transmembrane region" description="Helical" evidence="10">
    <location>
        <begin position="957"/>
        <end position="986"/>
    </location>
</feature>
<feature type="transmembrane region" description="Helical" evidence="10">
    <location>
        <begin position="406"/>
        <end position="425"/>
    </location>
</feature>
<keyword evidence="2" id="KW-0813">Transport</keyword>
<evidence type="ECO:0000256" key="1">
    <source>
        <dbReference type="ARBA" id="ARBA00004651"/>
    </source>
</evidence>
<dbReference type="Proteomes" id="UP001287286">
    <property type="component" value="Unassembled WGS sequence"/>
</dbReference>
<feature type="transmembrane region" description="Helical" evidence="10">
    <location>
        <begin position="1143"/>
        <end position="1166"/>
    </location>
</feature>
<dbReference type="SUPFAM" id="SSF90123">
    <property type="entry name" value="ABC transporter transmembrane region"/>
    <property type="match status" value="2"/>
</dbReference>
<evidence type="ECO:0000256" key="8">
    <source>
        <dbReference type="ARBA" id="ARBA00023136"/>
    </source>
</evidence>
<dbReference type="Pfam" id="PF24357">
    <property type="entry name" value="TMD0_ABC"/>
    <property type="match status" value="1"/>
</dbReference>
<dbReference type="InterPro" id="IPR044746">
    <property type="entry name" value="ABCC_6TM_D1"/>
</dbReference>
<evidence type="ECO:0000256" key="3">
    <source>
        <dbReference type="ARBA" id="ARBA00022475"/>
    </source>
</evidence>
<feature type="transmembrane region" description="Helical" evidence="10">
    <location>
        <begin position="911"/>
        <end position="937"/>
    </location>
</feature>
<organism evidence="13 14">
    <name type="scientific">Purpureocillium lilacinum</name>
    <name type="common">Paecilomyces lilacinus</name>
    <dbReference type="NCBI Taxonomy" id="33203"/>
    <lineage>
        <taxon>Eukaryota</taxon>
        <taxon>Fungi</taxon>
        <taxon>Dikarya</taxon>
        <taxon>Ascomycota</taxon>
        <taxon>Pezizomycotina</taxon>
        <taxon>Sordariomycetes</taxon>
        <taxon>Hypocreomycetidae</taxon>
        <taxon>Hypocreales</taxon>
        <taxon>Ophiocordycipitaceae</taxon>
        <taxon>Purpureocillium</taxon>
    </lineage>
</organism>
<dbReference type="Pfam" id="PF00664">
    <property type="entry name" value="ABC_membrane"/>
    <property type="match status" value="2"/>
</dbReference>
<dbReference type="InterPro" id="IPR003593">
    <property type="entry name" value="AAA+_ATPase"/>
</dbReference>
<dbReference type="SUPFAM" id="SSF52540">
    <property type="entry name" value="P-loop containing nucleoside triphosphate hydrolases"/>
    <property type="match status" value="2"/>
</dbReference>
<feature type="domain" description="ABC transporter" evidence="11">
    <location>
        <begin position="1240"/>
        <end position="1476"/>
    </location>
</feature>
<evidence type="ECO:0000313" key="13">
    <source>
        <dbReference type="EMBL" id="KAK4085830.1"/>
    </source>
</evidence>
<dbReference type="InterPro" id="IPR017871">
    <property type="entry name" value="ABC_transporter-like_CS"/>
</dbReference>
<reference evidence="13 14" key="1">
    <citation type="journal article" date="2024" name="Microbiol. Resour. Announc.">
        <title>Genome annotations for the ascomycete fungi Trichoderma harzianum, Trichoderma aggressivum, and Purpureocillium lilacinum.</title>
        <authorList>
            <person name="Beijen E.P.W."/>
            <person name="Ohm R.A."/>
        </authorList>
    </citation>
    <scope>NUCLEOTIDE SEQUENCE [LARGE SCALE GENOMIC DNA]</scope>
    <source>
        <strain evidence="13 14">CBS 150709</strain>
    </source>
</reference>
<evidence type="ECO:0000256" key="9">
    <source>
        <dbReference type="ARBA" id="ARBA00023180"/>
    </source>
</evidence>
<proteinExistence type="predicted"/>
<dbReference type="InterPro" id="IPR050173">
    <property type="entry name" value="ABC_transporter_C-like"/>
</dbReference>
<keyword evidence="9" id="KW-0325">Glycoprotein</keyword>
<name>A0ABR0BPB8_PURLI</name>
<evidence type="ECO:0000259" key="11">
    <source>
        <dbReference type="PROSITE" id="PS50893"/>
    </source>
</evidence>
<evidence type="ECO:0000256" key="4">
    <source>
        <dbReference type="ARBA" id="ARBA00022692"/>
    </source>
</evidence>
<feature type="transmembrane region" description="Helical" evidence="10">
    <location>
        <begin position="135"/>
        <end position="152"/>
    </location>
</feature>
<keyword evidence="5" id="KW-0547">Nucleotide-binding</keyword>
<dbReference type="InterPro" id="IPR056227">
    <property type="entry name" value="TMD0_ABC"/>
</dbReference>
<keyword evidence="7 10" id="KW-1133">Transmembrane helix</keyword>
<accession>A0ABR0BPB8</accession>
<keyword evidence="3" id="KW-1003">Cell membrane</keyword>
<dbReference type="InterPro" id="IPR036640">
    <property type="entry name" value="ABC1_TM_sf"/>
</dbReference>
<evidence type="ECO:0000256" key="2">
    <source>
        <dbReference type="ARBA" id="ARBA00022448"/>
    </source>
</evidence>
<dbReference type="EMBL" id="JAWRVI010000046">
    <property type="protein sequence ID" value="KAK4085830.1"/>
    <property type="molecule type" value="Genomic_DNA"/>
</dbReference>
<evidence type="ECO:0000313" key="14">
    <source>
        <dbReference type="Proteomes" id="UP001287286"/>
    </source>
</evidence>
<feature type="domain" description="ABC transporter" evidence="11">
    <location>
        <begin position="620"/>
        <end position="866"/>
    </location>
</feature>
<dbReference type="PANTHER" id="PTHR24223:SF399">
    <property type="entry name" value="ABC TRANSPORTER ATNG"/>
    <property type="match status" value="1"/>
</dbReference>
<keyword evidence="6" id="KW-0067">ATP-binding</keyword>
<dbReference type="CDD" id="cd18580">
    <property type="entry name" value="ABC_6TM_ABCC_D2"/>
    <property type="match status" value="1"/>
</dbReference>
<comment type="caution">
    <text evidence="13">The sequence shown here is derived from an EMBL/GenBank/DDBJ whole genome shotgun (WGS) entry which is preliminary data.</text>
</comment>
<keyword evidence="14" id="KW-1185">Reference proteome</keyword>
<feature type="transmembrane region" description="Helical" evidence="10">
    <location>
        <begin position="104"/>
        <end position="123"/>
    </location>
</feature>
<evidence type="ECO:0000256" key="5">
    <source>
        <dbReference type="ARBA" id="ARBA00022741"/>
    </source>
</evidence>
<comment type="subcellular location">
    <subcellularLocation>
        <location evidence="1">Cell membrane</location>
        <topology evidence="1">Multi-pass membrane protein</topology>
    </subcellularLocation>
</comment>
<protein>
    <recommendedName>
        <fullName evidence="15">ABC multidrug transporter</fullName>
    </recommendedName>
</protein>
<dbReference type="CDD" id="cd03250">
    <property type="entry name" value="ABCC_MRP_domain1"/>
    <property type="match status" value="1"/>
</dbReference>
<feature type="transmembrane region" description="Helical" evidence="10">
    <location>
        <begin position="74"/>
        <end position="98"/>
    </location>
</feature>
<evidence type="ECO:0008006" key="15">
    <source>
        <dbReference type="Google" id="ProtNLM"/>
    </source>
</evidence>
<evidence type="ECO:0000259" key="12">
    <source>
        <dbReference type="PROSITE" id="PS50929"/>
    </source>
</evidence>
<feature type="transmembrane region" description="Helical" evidence="10">
    <location>
        <begin position="1027"/>
        <end position="1044"/>
    </location>
</feature>
<evidence type="ECO:0000256" key="7">
    <source>
        <dbReference type="ARBA" id="ARBA00022989"/>
    </source>
</evidence>
<evidence type="ECO:0000256" key="6">
    <source>
        <dbReference type="ARBA" id="ARBA00022840"/>
    </source>
</evidence>
<feature type="transmembrane region" description="Helical" evidence="10">
    <location>
        <begin position="431"/>
        <end position="457"/>
    </location>
</feature>
<evidence type="ECO:0000256" key="10">
    <source>
        <dbReference type="SAM" id="Phobius"/>
    </source>
</evidence>
<dbReference type="InterPro" id="IPR003439">
    <property type="entry name" value="ABC_transporter-like_ATP-bd"/>
</dbReference>
<dbReference type="CDD" id="cd03244">
    <property type="entry name" value="ABCC_MRP_domain2"/>
    <property type="match status" value="1"/>
</dbReference>
<keyword evidence="8 10" id="KW-0472">Membrane</keyword>
<dbReference type="PROSITE" id="PS50893">
    <property type="entry name" value="ABC_TRANSPORTER_2"/>
    <property type="match status" value="2"/>
</dbReference>
<dbReference type="Gene3D" id="3.40.50.300">
    <property type="entry name" value="P-loop containing nucleotide triphosphate hydrolases"/>
    <property type="match status" value="2"/>
</dbReference>
<dbReference type="SMART" id="SM00382">
    <property type="entry name" value="AAA"/>
    <property type="match status" value="2"/>
</dbReference>
<dbReference type="InterPro" id="IPR044726">
    <property type="entry name" value="ABCC_6TM_D2"/>
</dbReference>
<keyword evidence="4 10" id="KW-0812">Transmembrane</keyword>
<dbReference type="PROSITE" id="PS50929">
    <property type="entry name" value="ABC_TM1F"/>
    <property type="match status" value="2"/>
</dbReference>
<feature type="domain" description="ABC transmembrane type-1" evidence="12">
    <location>
        <begin position="302"/>
        <end position="577"/>
    </location>
</feature>